<gene>
    <name evidence="2" type="ORF">GCM10009118_28940</name>
</gene>
<dbReference type="InterPro" id="IPR007372">
    <property type="entry name" value="Lipid/polyisoprenoid-bd_YceI"/>
</dbReference>
<name>A0ABP3Y4M9_9FLAO</name>
<dbReference type="EMBL" id="BAAAFH010000022">
    <property type="protein sequence ID" value="GAA0876484.1"/>
    <property type="molecule type" value="Genomic_DNA"/>
</dbReference>
<evidence type="ECO:0000313" key="3">
    <source>
        <dbReference type="Proteomes" id="UP001501126"/>
    </source>
</evidence>
<dbReference type="InterPro" id="IPR036761">
    <property type="entry name" value="TTHA0802/YceI-like_sf"/>
</dbReference>
<dbReference type="SUPFAM" id="SSF101874">
    <property type="entry name" value="YceI-like"/>
    <property type="match status" value="1"/>
</dbReference>
<dbReference type="SMART" id="SM00867">
    <property type="entry name" value="YceI"/>
    <property type="match status" value="1"/>
</dbReference>
<dbReference type="RefSeq" id="WP_343789414.1">
    <property type="nucleotide sequence ID" value="NZ_BAAAFH010000022.1"/>
</dbReference>
<feature type="domain" description="Lipid/polyisoprenoid-binding YceI-like" evidence="1">
    <location>
        <begin position="8"/>
        <end position="177"/>
    </location>
</feature>
<sequence length="180" mass="19744">METAVKTVWAIDPTHSEVQFKVKHLVISTVTGLFHKFDGKIETEGDDFDGAKASFEAEIDSISTNNKDRDAHLKSGDFFDAANHPKLTFESTSFTKKSEDEYELKGIMTIRGNAKEITLKAEYGGTVVDPYGNTKAGFEISGKINRKEFGLTWSATTEAGGLVVSDDVRLALNVQFAKQG</sequence>
<reference evidence="3" key="1">
    <citation type="journal article" date="2019" name="Int. J. Syst. Evol. Microbiol.">
        <title>The Global Catalogue of Microorganisms (GCM) 10K type strain sequencing project: providing services to taxonomists for standard genome sequencing and annotation.</title>
        <authorList>
            <consortium name="The Broad Institute Genomics Platform"/>
            <consortium name="The Broad Institute Genome Sequencing Center for Infectious Disease"/>
            <person name="Wu L."/>
            <person name="Ma J."/>
        </authorList>
    </citation>
    <scope>NUCLEOTIDE SEQUENCE [LARGE SCALE GENOMIC DNA]</scope>
    <source>
        <strain evidence="3">JCM 16083</strain>
    </source>
</reference>
<accession>A0ABP3Y4M9</accession>
<proteinExistence type="predicted"/>
<dbReference type="PANTHER" id="PTHR34406:SF1">
    <property type="entry name" value="PROTEIN YCEI"/>
    <property type="match status" value="1"/>
</dbReference>
<dbReference type="Proteomes" id="UP001501126">
    <property type="component" value="Unassembled WGS sequence"/>
</dbReference>
<evidence type="ECO:0000313" key="2">
    <source>
        <dbReference type="EMBL" id="GAA0876484.1"/>
    </source>
</evidence>
<evidence type="ECO:0000259" key="1">
    <source>
        <dbReference type="SMART" id="SM00867"/>
    </source>
</evidence>
<dbReference type="PANTHER" id="PTHR34406">
    <property type="entry name" value="PROTEIN YCEI"/>
    <property type="match status" value="1"/>
</dbReference>
<dbReference type="Pfam" id="PF04264">
    <property type="entry name" value="YceI"/>
    <property type="match status" value="1"/>
</dbReference>
<keyword evidence="3" id="KW-1185">Reference proteome</keyword>
<protein>
    <submittedName>
        <fullName evidence="2">YceI family protein</fullName>
    </submittedName>
</protein>
<organism evidence="2 3">
    <name type="scientific">Wandonia haliotis</name>
    <dbReference type="NCBI Taxonomy" id="574963"/>
    <lineage>
        <taxon>Bacteria</taxon>
        <taxon>Pseudomonadati</taxon>
        <taxon>Bacteroidota</taxon>
        <taxon>Flavobacteriia</taxon>
        <taxon>Flavobacteriales</taxon>
        <taxon>Crocinitomicaceae</taxon>
        <taxon>Wandonia</taxon>
    </lineage>
</organism>
<dbReference type="Gene3D" id="2.40.128.110">
    <property type="entry name" value="Lipid/polyisoprenoid-binding, YceI-like"/>
    <property type="match status" value="1"/>
</dbReference>
<comment type="caution">
    <text evidence="2">The sequence shown here is derived from an EMBL/GenBank/DDBJ whole genome shotgun (WGS) entry which is preliminary data.</text>
</comment>